<dbReference type="AlphaFoldDB" id="A0A5C3QFI8"/>
<reference evidence="2 3" key="1">
    <citation type="journal article" date="2019" name="Nat. Ecol. Evol.">
        <title>Megaphylogeny resolves global patterns of mushroom evolution.</title>
        <authorList>
            <person name="Varga T."/>
            <person name="Krizsan K."/>
            <person name="Foldi C."/>
            <person name="Dima B."/>
            <person name="Sanchez-Garcia M."/>
            <person name="Sanchez-Ramirez S."/>
            <person name="Szollosi G.J."/>
            <person name="Szarkandi J.G."/>
            <person name="Papp V."/>
            <person name="Albert L."/>
            <person name="Andreopoulos W."/>
            <person name="Angelini C."/>
            <person name="Antonin V."/>
            <person name="Barry K.W."/>
            <person name="Bougher N.L."/>
            <person name="Buchanan P."/>
            <person name="Buyck B."/>
            <person name="Bense V."/>
            <person name="Catcheside P."/>
            <person name="Chovatia M."/>
            <person name="Cooper J."/>
            <person name="Damon W."/>
            <person name="Desjardin D."/>
            <person name="Finy P."/>
            <person name="Geml J."/>
            <person name="Haridas S."/>
            <person name="Hughes K."/>
            <person name="Justo A."/>
            <person name="Karasinski D."/>
            <person name="Kautmanova I."/>
            <person name="Kiss B."/>
            <person name="Kocsube S."/>
            <person name="Kotiranta H."/>
            <person name="LaButti K.M."/>
            <person name="Lechner B.E."/>
            <person name="Liimatainen K."/>
            <person name="Lipzen A."/>
            <person name="Lukacs Z."/>
            <person name="Mihaltcheva S."/>
            <person name="Morgado L.N."/>
            <person name="Niskanen T."/>
            <person name="Noordeloos M.E."/>
            <person name="Ohm R.A."/>
            <person name="Ortiz-Santana B."/>
            <person name="Ovrebo C."/>
            <person name="Racz N."/>
            <person name="Riley R."/>
            <person name="Savchenko A."/>
            <person name="Shiryaev A."/>
            <person name="Soop K."/>
            <person name="Spirin V."/>
            <person name="Szebenyi C."/>
            <person name="Tomsovsky M."/>
            <person name="Tulloss R.E."/>
            <person name="Uehling J."/>
            <person name="Grigoriev I.V."/>
            <person name="Vagvolgyi C."/>
            <person name="Papp T."/>
            <person name="Martin F.M."/>
            <person name="Miettinen O."/>
            <person name="Hibbett D.S."/>
            <person name="Nagy L.G."/>
        </authorList>
    </citation>
    <scope>NUCLEOTIDE SEQUENCE [LARGE SCALE GENOMIC DNA]</scope>
    <source>
        <strain evidence="2 3">CBS 309.79</strain>
    </source>
</reference>
<evidence type="ECO:0000256" key="1">
    <source>
        <dbReference type="SAM" id="Phobius"/>
    </source>
</evidence>
<organism evidence="2 3">
    <name type="scientific">Pterulicium gracile</name>
    <dbReference type="NCBI Taxonomy" id="1884261"/>
    <lineage>
        <taxon>Eukaryota</taxon>
        <taxon>Fungi</taxon>
        <taxon>Dikarya</taxon>
        <taxon>Basidiomycota</taxon>
        <taxon>Agaricomycotina</taxon>
        <taxon>Agaricomycetes</taxon>
        <taxon>Agaricomycetidae</taxon>
        <taxon>Agaricales</taxon>
        <taxon>Pleurotineae</taxon>
        <taxon>Pterulaceae</taxon>
        <taxon>Pterulicium</taxon>
    </lineage>
</organism>
<feature type="transmembrane region" description="Helical" evidence="1">
    <location>
        <begin position="58"/>
        <end position="76"/>
    </location>
</feature>
<accession>A0A5C3QFI8</accession>
<protein>
    <submittedName>
        <fullName evidence="2">Uncharacterized protein</fullName>
    </submittedName>
</protein>
<feature type="transmembrane region" description="Helical" evidence="1">
    <location>
        <begin position="20"/>
        <end position="37"/>
    </location>
</feature>
<keyword evidence="3" id="KW-1185">Reference proteome</keyword>
<sequence length="208" mass="23032">MINLYYSLPWFPHVQATLNVVQGVADAGLVFIVNDILASWRALAICTGSRLARVMRPILFFFIFSSFVLFIPSSLWQIQLGLGLPAFTIKTGEYLSILIVTSSSLSMAINVLATGMIAYRSLVCPKMEEKSGVASTPAGYSPSSSIRAYSTLSPRPCDWRWWLRARVMGRTMRKAVATNIWQSVGSVIVVCSPLPSQENELEANAREY</sequence>
<dbReference type="EMBL" id="ML178831">
    <property type="protein sequence ID" value="TFK99997.1"/>
    <property type="molecule type" value="Genomic_DNA"/>
</dbReference>
<feature type="transmembrane region" description="Helical" evidence="1">
    <location>
        <begin position="96"/>
        <end position="119"/>
    </location>
</feature>
<name>A0A5C3QFI8_9AGAR</name>
<gene>
    <name evidence="2" type="ORF">BDV98DRAFT_130391</name>
</gene>
<keyword evidence="1" id="KW-1133">Transmembrane helix</keyword>
<keyword evidence="1" id="KW-0812">Transmembrane</keyword>
<dbReference type="Proteomes" id="UP000305067">
    <property type="component" value="Unassembled WGS sequence"/>
</dbReference>
<proteinExistence type="predicted"/>
<evidence type="ECO:0000313" key="3">
    <source>
        <dbReference type="Proteomes" id="UP000305067"/>
    </source>
</evidence>
<evidence type="ECO:0000313" key="2">
    <source>
        <dbReference type="EMBL" id="TFK99997.1"/>
    </source>
</evidence>
<keyword evidence="1" id="KW-0472">Membrane</keyword>